<gene>
    <name evidence="1" type="ORF">TWF506_009043</name>
</gene>
<organism evidence="1 2">
    <name type="scientific">Arthrobotrys conoides</name>
    <dbReference type="NCBI Taxonomy" id="74498"/>
    <lineage>
        <taxon>Eukaryota</taxon>
        <taxon>Fungi</taxon>
        <taxon>Dikarya</taxon>
        <taxon>Ascomycota</taxon>
        <taxon>Pezizomycotina</taxon>
        <taxon>Orbiliomycetes</taxon>
        <taxon>Orbiliales</taxon>
        <taxon>Orbiliaceae</taxon>
        <taxon>Arthrobotrys</taxon>
    </lineage>
</organism>
<sequence>MPNLETSLTLSKVIHMAQEAVQEHENGNPTDDATGTPVSVCVNLNCGLRSIPNGDINAKLRDHINAFTPEFQYIRSLPNSQEVFITRQTLCQGLRAGAYALLMCNVGLHLSLCTGVAQMVNIGSLLKEYLSYPTVRQRHRVGPSLRGCLQEVLSAQPDRIDLILQATDGPTAQQVPAILSSLALDFLHTGLSMKQHRFLFACPEITGISNVIALGLAGSLCLSVVGEIFALATTRCLEYAPYSCNNPPSSGTAIGGETGVARGTLPIHQLPPVRGVLAPETPNISLELRCRTIEIRILYFHPDRPGPGNPPVPPPTVLPNPAFEFNKVSSWLSPWSRYQTLPDGRSFVPPDGYNEGNIDIIRVFI</sequence>
<accession>A0AAN8RM16</accession>
<protein>
    <submittedName>
        <fullName evidence="1">Uncharacterized protein</fullName>
    </submittedName>
</protein>
<comment type="caution">
    <text evidence="1">The sequence shown here is derived from an EMBL/GenBank/DDBJ whole genome shotgun (WGS) entry which is preliminary data.</text>
</comment>
<dbReference type="AlphaFoldDB" id="A0AAN8RM16"/>
<evidence type="ECO:0000313" key="2">
    <source>
        <dbReference type="Proteomes" id="UP001307849"/>
    </source>
</evidence>
<keyword evidence="2" id="KW-1185">Reference proteome</keyword>
<name>A0AAN8RM16_9PEZI</name>
<proteinExistence type="predicted"/>
<dbReference type="Proteomes" id="UP001307849">
    <property type="component" value="Unassembled WGS sequence"/>
</dbReference>
<dbReference type="EMBL" id="JAVHJM010000006">
    <property type="protein sequence ID" value="KAK6512879.1"/>
    <property type="molecule type" value="Genomic_DNA"/>
</dbReference>
<reference evidence="1 2" key="1">
    <citation type="submission" date="2019-10" db="EMBL/GenBank/DDBJ databases">
        <authorList>
            <person name="Palmer J.M."/>
        </authorList>
    </citation>
    <scope>NUCLEOTIDE SEQUENCE [LARGE SCALE GENOMIC DNA]</scope>
    <source>
        <strain evidence="1 2">TWF506</strain>
    </source>
</reference>
<evidence type="ECO:0000313" key="1">
    <source>
        <dbReference type="EMBL" id="KAK6512879.1"/>
    </source>
</evidence>